<dbReference type="PANTHER" id="PTHR20883">
    <property type="entry name" value="PHYTANOYL-COA DIOXYGENASE DOMAIN CONTAINING 1"/>
    <property type="match status" value="1"/>
</dbReference>
<keyword evidence="3" id="KW-0560">Oxidoreductase</keyword>
<comment type="similarity">
    <text evidence="2">Belongs to the PhyH family.</text>
</comment>
<evidence type="ECO:0000313" key="3">
    <source>
        <dbReference type="EMBL" id="CAF9941206.1"/>
    </source>
</evidence>
<name>A0A8H3PH73_9LECA</name>
<proteinExistence type="inferred from homology"/>
<dbReference type="Pfam" id="PF05721">
    <property type="entry name" value="PhyH"/>
    <property type="match status" value="1"/>
</dbReference>
<keyword evidence="4" id="KW-1185">Reference proteome</keyword>
<dbReference type="SUPFAM" id="SSF51197">
    <property type="entry name" value="Clavaminate synthase-like"/>
    <property type="match status" value="1"/>
</dbReference>
<keyword evidence="3" id="KW-0223">Dioxygenase</keyword>
<dbReference type="Proteomes" id="UP000664521">
    <property type="component" value="Unassembled WGS sequence"/>
</dbReference>
<dbReference type="InterPro" id="IPR008775">
    <property type="entry name" value="Phytyl_CoA_dOase-like"/>
</dbReference>
<dbReference type="GO" id="GO:0051213">
    <property type="term" value="F:dioxygenase activity"/>
    <property type="evidence" value="ECO:0007669"/>
    <property type="project" value="UniProtKB-KW"/>
</dbReference>
<comment type="caution">
    <text evidence="3">The sequence shown here is derived from an EMBL/GenBank/DDBJ whole genome shotgun (WGS) entry which is preliminary data.</text>
</comment>
<organism evidence="3 4">
    <name type="scientific">Heterodermia speciosa</name>
    <dbReference type="NCBI Taxonomy" id="116794"/>
    <lineage>
        <taxon>Eukaryota</taxon>
        <taxon>Fungi</taxon>
        <taxon>Dikarya</taxon>
        <taxon>Ascomycota</taxon>
        <taxon>Pezizomycotina</taxon>
        <taxon>Lecanoromycetes</taxon>
        <taxon>OSLEUM clade</taxon>
        <taxon>Lecanoromycetidae</taxon>
        <taxon>Caliciales</taxon>
        <taxon>Physciaceae</taxon>
        <taxon>Heterodermia</taxon>
    </lineage>
</organism>
<comment type="cofactor">
    <cofactor evidence="1">
        <name>Fe cation</name>
        <dbReference type="ChEBI" id="CHEBI:24875"/>
    </cofactor>
</comment>
<evidence type="ECO:0000256" key="1">
    <source>
        <dbReference type="ARBA" id="ARBA00001962"/>
    </source>
</evidence>
<reference evidence="3" key="1">
    <citation type="submission" date="2021-03" db="EMBL/GenBank/DDBJ databases">
        <authorList>
            <person name="Tagirdzhanova G."/>
        </authorList>
    </citation>
    <scope>NUCLEOTIDE SEQUENCE</scope>
</reference>
<dbReference type="AlphaFoldDB" id="A0A8H3PH73"/>
<dbReference type="OrthoDB" id="445007at2759"/>
<dbReference type="PANTHER" id="PTHR20883:SF48">
    <property type="entry name" value="ECTOINE DIOXYGENASE"/>
    <property type="match status" value="1"/>
</dbReference>
<accession>A0A8H3PH73</accession>
<dbReference type="Gene3D" id="2.60.120.620">
    <property type="entry name" value="q2cbj1_9rhob like domain"/>
    <property type="match status" value="1"/>
</dbReference>
<gene>
    <name evidence="3" type="primary">LOLE2</name>
    <name evidence="3" type="ORF">HETSPECPRED_002899</name>
</gene>
<dbReference type="EMBL" id="CAJPDS010000179">
    <property type="protein sequence ID" value="CAF9941206.1"/>
    <property type="molecule type" value="Genomic_DNA"/>
</dbReference>
<evidence type="ECO:0000256" key="2">
    <source>
        <dbReference type="ARBA" id="ARBA00005830"/>
    </source>
</evidence>
<dbReference type="GO" id="GO:0046872">
    <property type="term" value="F:metal ion binding"/>
    <property type="evidence" value="ECO:0007669"/>
    <property type="project" value="UniProtKB-ARBA"/>
</dbReference>
<evidence type="ECO:0000313" key="4">
    <source>
        <dbReference type="Proteomes" id="UP000664521"/>
    </source>
</evidence>
<protein>
    <submittedName>
        <fullName evidence="3">Dioxygenase lolE2</fullName>
    </submittedName>
</protein>
<sequence>MSTATVKLSLARPTMTISASSRYGISDDDIKFYQDKGYLRLPMQAHGLFQDLAELQRWVADIFQWGPDKGKWRHYYEMTDGKHLLWGTEKLMEYYPAMQDLIAGDRPLSLLKALTGKEMVVFKDEIGWKLPGGKGAAPHLDRPAFSPFVPEFIEIMIAVDDHTVENGCLEFVPGSHNEVVPISANGRIEPVWLEGKEFVPMLLDAGDILIFNESMAHRVAPNGTDQRRAAVFGTYHFDLSHPDLRDRFYAHRLIHSPPENGEAPFSLSLSLFPDQINSLGFLELTVCVID</sequence>